<gene>
    <name evidence="2" type="ORF">NDU88_009174</name>
</gene>
<proteinExistence type="predicted"/>
<dbReference type="EMBL" id="JANPWB010000009">
    <property type="protein sequence ID" value="KAJ1156455.1"/>
    <property type="molecule type" value="Genomic_DNA"/>
</dbReference>
<organism evidence="2 3">
    <name type="scientific">Pleurodeles waltl</name>
    <name type="common">Iberian ribbed newt</name>
    <dbReference type="NCBI Taxonomy" id="8319"/>
    <lineage>
        <taxon>Eukaryota</taxon>
        <taxon>Metazoa</taxon>
        <taxon>Chordata</taxon>
        <taxon>Craniata</taxon>
        <taxon>Vertebrata</taxon>
        <taxon>Euteleostomi</taxon>
        <taxon>Amphibia</taxon>
        <taxon>Batrachia</taxon>
        <taxon>Caudata</taxon>
        <taxon>Salamandroidea</taxon>
        <taxon>Salamandridae</taxon>
        <taxon>Pleurodelinae</taxon>
        <taxon>Pleurodeles</taxon>
    </lineage>
</organism>
<accession>A0AAV7RZR6</accession>
<reference evidence="2" key="1">
    <citation type="journal article" date="2022" name="bioRxiv">
        <title>Sequencing and chromosome-scale assembly of the giantPleurodeles waltlgenome.</title>
        <authorList>
            <person name="Brown T."/>
            <person name="Elewa A."/>
            <person name="Iarovenko S."/>
            <person name="Subramanian E."/>
            <person name="Araus A.J."/>
            <person name="Petzold A."/>
            <person name="Susuki M."/>
            <person name="Suzuki K.-i.T."/>
            <person name="Hayashi T."/>
            <person name="Toyoda A."/>
            <person name="Oliveira C."/>
            <person name="Osipova E."/>
            <person name="Leigh N.D."/>
            <person name="Simon A."/>
            <person name="Yun M.H."/>
        </authorList>
    </citation>
    <scope>NUCLEOTIDE SEQUENCE</scope>
    <source>
        <strain evidence="2">20211129_DDA</strain>
        <tissue evidence="2">Liver</tissue>
    </source>
</reference>
<dbReference type="AlphaFoldDB" id="A0AAV7RZR6"/>
<evidence type="ECO:0000256" key="1">
    <source>
        <dbReference type="SAM" id="MobiDB-lite"/>
    </source>
</evidence>
<evidence type="ECO:0000313" key="2">
    <source>
        <dbReference type="EMBL" id="KAJ1156455.1"/>
    </source>
</evidence>
<protein>
    <submittedName>
        <fullName evidence="2">Uncharacterized protein</fullName>
    </submittedName>
</protein>
<dbReference type="Proteomes" id="UP001066276">
    <property type="component" value="Chromosome 5"/>
</dbReference>
<keyword evidence="3" id="KW-1185">Reference proteome</keyword>
<feature type="compositionally biased region" description="Basic residues" evidence="1">
    <location>
        <begin position="1"/>
        <end position="11"/>
    </location>
</feature>
<feature type="region of interest" description="Disordered" evidence="1">
    <location>
        <begin position="1"/>
        <end position="100"/>
    </location>
</feature>
<feature type="compositionally biased region" description="Basic residues" evidence="1">
    <location>
        <begin position="34"/>
        <end position="43"/>
    </location>
</feature>
<feature type="compositionally biased region" description="Basic and acidic residues" evidence="1">
    <location>
        <begin position="76"/>
        <end position="94"/>
    </location>
</feature>
<evidence type="ECO:0000313" key="3">
    <source>
        <dbReference type="Proteomes" id="UP001066276"/>
    </source>
</evidence>
<feature type="compositionally biased region" description="Basic residues" evidence="1">
    <location>
        <begin position="66"/>
        <end position="75"/>
    </location>
</feature>
<name>A0AAV7RZR6_PLEWA</name>
<sequence>MEQRGHNRRRKRSEDSTTGEVNGAKRAQQEKKTERRGHNRRRKRSEDSTTGEVNGAKRAQQEKKTERRGHNRRRKWSEEEHREGQKHGQGDGRERSRRGA</sequence>
<comment type="caution">
    <text evidence="2">The sequence shown here is derived from an EMBL/GenBank/DDBJ whole genome shotgun (WGS) entry which is preliminary data.</text>
</comment>